<protein>
    <recommendedName>
        <fullName evidence="4">Protein ZIP4 homolog</fullName>
    </recommendedName>
</protein>
<dbReference type="InterPro" id="IPR013940">
    <property type="entry name" value="Spo22/ZIP4/TEX11"/>
</dbReference>
<dbReference type="AlphaFoldDB" id="A0AAD9I8M0"/>
<gene>
    <name evidence="2" type="ORF">P8C59_006922</name>
</gene>
<dbReference type="GO" id="GO:0090173">
    <property type="term" value="P:regulation of synaptonemal complex assembly"/>
    <property type="evidence" value="ECO:0007669"/>
    <property type="project" value="InterPro"/>
</dbReference>
<evidence type="ECO:0000256" key="1">
    <source>
        <dbReference type="ARBA" id="ARBA00023254"/>
    </source>
</evidence>
<organism evidence="2 3">
    <name type="scientific">Phyllachora maydis</name>
    <dbReference type="NCBI Taxonomy" id="1825666"/>
    <lineage>
        <taxon>Eukaryota</taxon>
        <taxon>Fungi</taxon>
        <taxon>Dikarya</taxon>
        <taxon>Ascomycota</taxon>
        <taxon>Pezizomycotina</taxon>
        <taxon>Sordariomycetes</taxon>
        <taxon>Sordariomycetidae</taxon>
        <taxon>Phyllachorales</taxon>
        <taxon>Phyllachoraceae</taxon>
        <taxon>Phyllachora</taxon>
    </lineage>
</organism>
<dbReference type="GO" id="GO:0051321">
    <property type="term" value="P:meiotic cell cycle"/>
    <property type="evidence" value="ECO:0007669"/>
    <property type="project" value="UniProtKB-KW"/>
</dbReference>
<sequence length="908" mass="100571">MSSGGKHQADASPSVSETAKLAGDVSDLARDEQLWQTPRIEALIDRLRKCVHAKKFKAKPDEVEDIGIQLWNSCNRLKRESGGHALAPAIAKLALLGRALAFFLITNLWTRAAPVDRTIYVLKLALKAGRSLAEDAENDIAAQVMKMATDFKDHLVTLKPTLGDGDAREAQGLEAEYFIIRTVLTTSLTPPRFDLAEHMYTKAGPVLDNLLPDSAEALADVLLGISKSLAAQDDFALAVTWLDRAKSIIDGQDLERLSREAVELKLAINQALVTALISLPNATGIDRAEDVLRELETLGSPLVVLLLRLEVIQRKPAENFDDATYASLIRALLKTVKSPEGGGEQSASRLMQLIHHHIRKLHQKSPSLGCRLQDELIDSVRTVKDDCWLEKMIVFRFWMASQQRTAEDTIRELSEILTRLDQPLSPEAAMSVQALVSAKLEGEGEPAGPWCALALHPRLEKSGPANMQKLENRLLLDAISRGDMDAAMAVVHERGLMDRAKTDAMACYLIFKVALRTQDHGLAVECIEILGSGPQQQEYLSACVADAQQCGNGAVAVASMKELVERFEYQASTSLHLPALLRCMIRILHGLMEAEQTELGRSRISEDVVLAFDAVLCAIEKHPSLFDAREINWFSRTAYNLGLQSTKGWSQLHTVQLLSACVGLNQRCTSISSPRSTCDLALKSLFSHFLIASTLLSLARVEEHAEQRLQHYLNVRKHVQAFDSLLSSQTESLDQPSRDDLGRRLDQLLVWEFEAAIALKDYESLELISEKTTLSGSLQAMADLLLRSDVPKNAVLTTMKLIVNALWALEQFDKGRLALYIRVLFQATKEFELLDVILDMAQEVSSWSALEEVEWFSITTWDRAVDFFAAGEDDQARKWAQKAMELAGMLGDGALGETLREKYTVLGL</sequence>
<dbReference type="InterPro" id="IPR039057">
    <property type="entry name" value="Spo22/ZIP4"/>
</dbReference>
<dbReference type="Pfam" id="PF08631">
    <property type="entry name" value="SPO22"/>
    <property type="match status" value="1"/>
</dbReference>
<dbReference type="Proteomes" id="UP001217918">
    <property type="component" value="Unassembled WGS sequence"/>
</dbReference>
<dbReference type="PANTHER" id="PTHR40375:SF2">
    <property type="entry name" value="SPORULATION-SPECIFIC PROTEIN 22"/>
    <property type="match status" value="1"/>
</dbReference>
<evidence type="ECO:0008006" key="4">
    <source>
        <dbReference type="Google" id="ProtNLM"/>
    </source>
</evidence>
<keyword evidence="3" id="KW-1185">Reference proteome</keyword>
<evidence type="ECO:0000313" key="3">
    <source>
        <dbReference type="Proteomes" id="UP001217918"/>
    </source>
</evidence>
<dbReference type="PANTHER" id="PTHR40375">
    <property type="entry name" value="SPORULATION-SPECIFIC PROTEIN 22"/>
    <property type="match status" value="1"/>
</dbReference>
<dbReference type="EMBL" id="JAQQPM010000006">
    <property type="protein sequence ID" value="KAK2072575.1"/>
    <property type="molecule type" value="Genomic_DNA"/>
</dbReference>
<evidence type="ECO:0000313" key="2">
    <source>
        <dbReference type="EMBL" id="KAK2072575.1"/>
    </source>
</evidence>
<reference evidence="2" key="1">
    <citation type="journal article" date="2023" name="Mol. Plant Microbe Interact.">
        <title>Elucidating the Obligate Nature and Biological Capacity of an Invasive Fungal Corn Pathogen.</title>
        <authorList>
            <person name="MacCready J.S."/>
            <person name="Roggenkamp E.M."/>
            <person name="Gdanetz K."/>
            <person name="Chilvers M.I."/>
        </authorList>
    </citation>
    <scope>NUCLEOTIDE SEQUENCE</scope>
    <source>
        <strain evidence="2">PM02</strain>
    </source>
</reference>
<comment type="caution">
    <text evidence="2">The sequence shown here is derived from an EMBL/GenBank/DDBJ whole genome shotgun (WGS) entry which is preliminary data.</text>
</comment>
<keyword evidence="1" id="KW-0469">Meiosis</keyword>
<accession>A0AAD9I8M0</accession>
<proteinExistence type="predicted"/>
<name>A0AAD9I8M0_9PEZI</name>